<evidence type="ECO:0000313" key="2">
    <source>
        <dbReference type="Proteomes" id="UP001549019"/>
    </source>
</evidence>
<dbReference type="PANTHER" id="PTHR43434:SF1">
    <property type="entry name" value="PHOSPHOGLYCOLATE PHOSPHATASE"/>
    <property type="match status" value="1"/>
</dbReference>
<dbReference type="SUPFAM" id="SSF56784">
    <property type="entry name" value="HAD-like"/>
    <property type="match status" value="1"/>
</dbReference>
<dbReference type="InterPro" id="IPR041492">
    <property type="entry name" value="HAD_2"/>
</dbReference>
<evidence type="ECO:0000313" key="1">
    <source>
        <dbReference type="EMBL" id="MET3110185.1"/>
    </source>
</evidence>
<dbReference type="SFLD" id="SFLDG01135">
    <property type="entry name" value="C1.5.6:_HAD__Beta-PGM__Phospha"/>
    <property type="match status" value="1"/>
</dbReference>
<keyword evidence="2" id="KW-1185">Reference proteome</keyword>
<dbReference type="Gene3D" id="3.40.50.1000">
    <property type="entry name" value="HAD superfamily/HAD-like"/>
    <property type="match status" value="1"/>
</dbReference>
<dbReference type="PRINTS" id="PR00413">
    <property type="entry name" value="HADHALOGNASE"/>
</dbReference>
<dbReference type="InterPro" id="IPR006439">
    <property type="entry name" value="HAD-SF_hydro_IA"/>
</dbReference>
<dbReference type="NCBIfam" id="TIGR01509">
    <property type="entry name" value="HAD-SF-IA-v3"/>
    <property type="match status" value="1"/>
</dbReference>
<dbReference type="Pfam" id="PF13419">
    <property type="entry name" value="HAD_2"/>
    <property type="match status" value="1"/>
</dbReference>
<dbReference type="NCBIfam" id="TIGR01549">
    <property type="entry name" value="HAD-SF-IA-v1"/>
    <property type="match status" value="1"/>
</dbReference>
<dbReference type="GO" id="GO:0016787">
    <property type="term" value="F:hydrolase activity"/>
    <property type="evidence" value="ECO:0007669"/>
    <property type="project" value="UniProtKB-KW"/>
</dbReference>
<gene>
    <name evidence="1" type="ORF">ABHD89_000573</name>
</gene>
<comment type="caution">
    <text evidence="1">The sequence shown here is derived from an EMBL/GenBank/DDBJ whole genome shotgun (WGS) entry which is preliminary data.</text>
</comment>
<accession>A0ABV2E804</accession>
<dbReference type="EMBL" id="JBDZDV010000001">
    <property type="protein sequence ID" value="MET3110185.1"/>
    <property type="molecule type" value="Genomic_DNA"/>
</dbReference>
<dbReference type="RefSeq" id="WP_230820523.1">
    <property type="nucleotide sequence ID" value="NZ_JAJNCU010000001.1"/>
</dbReference>
<dbReference type="InterPro" id="IPR036412">
    <property type="entry name" value="HAD-like_sf"/>
</dbReference>
<name>A0ABV2E804_9STAP</name>
<dbReference type="InterPro" id="IPR023198">
    <property type="entry name" value="PGP-like_dom2"/>
</dbReference>
<protein>
    <submittedName>
        <fullName evidence="1">HAD superfamily hydrolase (TIGR01509 family)</fullName>
    </submittedName>
</protein>
<organism evidence="1 2">
    <name type="scientific">Salinicoccus halitifaciens</name>
    <dbReference type="NCBI Taxonomy" id="1073415"/>
    <lineage>
        <taxon>Bacteria</taxon>
        <taxon>Bacillati</taxon>
        <taxon>Bacillota</taxon>
        <taxon>Bacilli</taxon>
        <taxon>Bacillales</taxon>
        <taxon>Staphylococcaceae</taxon>
        <taxon>Salinicoccus</taxon>
    </lineage>
</organism>
<dbReference type="Gene3D" id="1.10.150.240">
    <property type="entry name" value="Putative phosphatase, domain 2"/>
    <property type="match status" value="1"/>
</dbReference>
<dbReference type="InterPro" id="IPR023214">
    <property type="entry name" value="HAD_sf"/>
</dbReference>
<dbReference type="PANTHER" id="PTHR43434">
    <property type="entry name" value="PHOSPHOGLYCOLATE PHOSPHATASE"/>
    <property type="match status" value="1"/>
</dbReference>
<dbReference type="Proteomes" id="UP001549019">
    <property type="component" value="Unassembled WGS sequence"/>
</dbReference>
<sequence>MKYQNIRAVIFDFDGTLADTLPLCYHAFQTVFKTFDGKDFTDEEIRSLFGPAEPAIIEEHLVSDEKESAIDLYFKTYTENHDDFVIRNDKMHTLITGLKEKGIKLGIVTGKSRKSLEISLKRLGMENFFDCKISGDDVDRPKPDPEGIFTVLNKLNLRKDEVVFLGDSDADIGAGMSAGVWTIGVQWLPNVQTSHFSTEPDEVYKEIDDFMRKFSL</sequence>
<dbReference type="SFLD" id="SFLDG01129">
    <property type="entry name" value="C1.5:_HAD__Beta-PGM__Phosphata"/>
    <property type="match status" value="1"/>
</dbReference>
<keyword evidence="1" id="KW-0378">Hydrolase</keyword>
<dbReference type="SFLD" id="SFLDS00003">
    <property type="entry name" value="Haloacid_Dehalogenase"/>
    <property type="match status" value="1"/>
</dbReference>
<dbReference type="InterPro" id="IPR050155">
    <property type="entry name" value="HAD-like_hydrolase_sf"/>
</dbReference>
<reference evidence="1 2" key="1">
    <citation type="submission" date="2024-05" db="EMBL/GenBank/DDBJ databases">
        <title>Genomic Encyclopedia of Type Strains, Phase IV (KMG-IV): sequencing the most valuable type-strain genomes for metagenomic binning, comparative biology and taxonomic classification.</title>
        <authorList>
            <person name="Goeker M."/>
        </authorList>
    </citation>
    <scope>NUCLEOTIDE SEQUENCE [LARGE SCALE GENOMIC DNA]</scope>
    <source>
        <strain evidence="1 2">DSM 25286</strain>
    </source>
</reference>
<proteinExistence type="predicted"/>